<name>A0A4W2C1G6_BOBOX</name>
<evidence type="ECO:0000313" key="1">
    <source>
        <dbReference type="Ensembl" id="ENSBIXP00000005580.1"/>
    </source>
</evidence>
<dbReference type="STRING" id="30522.A0A4W2C1G6"/>
<reference evidence="1" key="2">
    <citation type="submission" date="2025-08" db="UniProtKB">
        <authorList>
            <consortium name="Ensembl"/>
        </authorList>
    </citation>
    <scope>IDENTIFICATION</scope>
</reference>
<accession>A0A4W2C1G6</accession>
<reference evidence="1" key="3">
    <citation type="submission" date="2025-09" db="UniProtKB">
        <authorList>
            <consortium name="Ensembl"/>
        </authorList>
    </citation>
    <scope>IDENTIFICATION</scope>
</reference>
<evidence type="ECO:0000313" key="2">
    <source>
        <dbReference type="Proteomes" id="UP000314981"/>
    </source>
</evidence>
<sequence>FVKGCGKKRKTCVYECRHVLLEMYAQTCDVLRLSIDRRACKLLILQKQCSHLLVDSWDMTKSFRNGDLDTLDTT</sequence>
<dbReference type="Ensembl" id="ENSBIXT00000005465.1">
    <property type="protein sequence ID" value="ENSBIXP00000005580.1"/>
    <property type="gene ID" value="ENSBIXG00000011742.1"/>
</dbReference>
<proteinExistence type="predicted"/>
<reference evidence="1 2" key="1">
    <citation type="submission" date="2018-11" db="EMBL/GenBank/DDBJ databases">
        <title>Haplotype-resolved cattle genomes.</title>
        <authorList>
            <person name="Low W.Y."/>
            <person name="Tearle R."/>
            <person name="Bickhart D.M."/>
            <person name="Rosen B.D."/>
            <person name="Koren S."/>
            <person name="Rhie A."/>
            <person name="Hiendleder S."/>
            <person name="Phillippy A.M."/>
            <person name="Smith T.P.L."/>
            <person name="Williams J.L."/>
        </authorList>
    </citation>
    <scope>NUCLEOTIDE SEQUENCE [LARGE SCALE GENOMIC DNA]</scope>
</reference>
<protein>
    <submittedName>
        <fullName evidence="1">Uncharacterized protein</fullName>
    </submittedName>
</protein>
<dbReference type="AlphaFoldDB" id="A0A4W2C1G6"/>
<dbReference type="Proteomes" id="UP000314981">
    <property type="component" value="Chromosome 28"/>
</dbReference>
<keyword evidence="2" id="KW-1185">Reference proteome</keyword>
<organism evidence="1 2">
    <name type="scientific">Bos indicus x Bos taurus</name>
    <name type="common">Hybrid cattle</name>
    <dbReference type="NCBI Taxonomy" id="30522"/>
    <lineage>
        <taxon>Eukaryota</taxon>
        <taxon>Metazoa</taxon>
        <taxon>Chordata</taxon>
        <taxon>Craniata</taxon>
        <taxon>Vertebrata</taxon>
        <taxon>Euteleostomi</taxon>
        <taxon>Mammalia</taxon>
        <taxon>Eutheria</taxon>
        <taxon>Laurasiatheria</taxon>
        <taxon>Artiodactyla</taxon>
        <taxon>Ruminantia</taxon>
        <taxon>Pecora</taxon>
        <taxon>Bovidae</taxon>
        <taxon>Bovinae</taxon>
        <taxon>Bos</taxon>
    </lineage>
</organism>